<evidence type="ECO:0000256" key="6">
    <source>
        <dbReference type="HAMAP-Rule" id="MF_00074"/>
    </source>
</evidence>
<dbReference type="PIRSF" id="PIRSF003078">
    <property type="entry name" value="GidB"/>
    <property type="match status" value="1"/>
</dbReference>
<keyword evidence="5 6" id="KW-0949">S-adenosyl-L-methionine</keyword>
<organism evidence="8 9">
    <name type="scientific">Evansella alkalicola</name>
    <dbReference type="NCBI Taxonomy" id="745819"/>
    <lineage>
        <taxon>Bacteria</taxon>
        <taxon>Bacillati</taxon>
        <taxon>Bacillota</taxon>
        <taxon>Bacilli</taxon>
        <taxon>Bacillales</taxon>
        <taxon>Bacillaceae</taxon>
        <taxon>Evansella</taxon>
    </lineage>
</organism>
<comment type="subcellular location">
    <subcellularLocation>
        <location evidence="6">Cytoplasm</location>
    </subcellularLocation>
</comment>
<dbReference type="HAMAP" id="MF_00074">
    <property type="entry name" value="16SrRNA_methyltr_G"/>
    <property type="match status" value="1"/>
</dbReference>
<dbReference type="SUPFAM" id="SSF53335">
    <property type="entry name" value="S-adenosyl-L-methionine-dependent methyltransferases"/>
    <property type="match status" value="1"/>
</dbReference>
<keyword evidence="9" id="KW-1185">Reference proteome</keyword>
<protein>
    <recommendedName>
        <fullName evidence="6">Ribosomal RNA small subunit methyltransferase G</fullName>
        <ecNumber evidence="6">2.1.1.-</ecNumber>
    </recommendedName>
    <alternativeName>
        <fullName evidence="6">16S rRNA 7-methylguanosine methyltransferase</fullName>
        <shortName evidence="6">16S rRNA m7G methyltransferase</shortName>
    </alternativeName>
</protein>
<dbReference type="PANTHER" id="PTHR31760:SF0">
    <property type="entry name" value="S-ADENOSYL-L-METHIONINE-DEPENDENT METHYLTRANSFERASES SUPERFAMILY PROTEIN"/>
    <property type="match status" value="1"/>
</dbReference>
<comment type="caution">
    <text evidence="8">The sequence shown here is derived from an EMBL/GenBank/DDBJ whole genome shotgun (WGS) entry which is preliminary data.</text>
</comment>
<keyword evidence="4 6" id="KW-0808">Transferase</keyword>
<comment type="caution">
    <text evidence="6">Lacks conserved residue(s) required for the propagation of feature annotation.</text>
</comment>
<dbReference type="Proteomes" id="UP000790580">
    <property type="component" value="Unassembled WGS sequence"/>
</dbReference>
<evidence type="ECO:0000256" key="3">
    <source>
        <dbReference type="ARBA" id="ARBA00022603"/>
    </source>
</evidence>
<feature type="binding site" evidence="6">
    <location>
        <position position="82"/>
    </location>
    <ligand>
        <name>S-adenosyl-L-methionine</name>
        <dbReference type="ChEBI" id="CHEBI:59789"/>
    </ligand>
</feature>
<keyword evidence="1 6" id="KW-0963">Cytoplasm</keyword>
<evidence type="ECO:0000313" key="8">
    <source>
        <dbReference type="EMBL" id="MBU9722305.1"/>
    </source>
</evidence>
<dbReference type="Pfam" id="PF02527">
    <property type="entry name" value="GidB"/>
    <property type="match status" value="1"/>
</dbReference>
<feature type="binding site" evidence="6">
    <location>
        <position position="77"/>
    </location>
    <ligand>
        <name>S-adenosyl-L-methionine</name>
        <dbReference type="ChEBI" id="CHEBI:59789"/>
    </ligand>
</feature>
<dbReference type="InterPro" id="IPR029063">
    <property type="entry name" value="SAM-dependent_MTases_sf"/>
</dbReference>
<dbReference type="RefSeq" id="WP_088077370.1">
    <property type="nucleotide sequence ID" value="NZ_JAHQCR010000051.1"/>
</dbReference>
<dbReference type="InterPro" id="IPR003682">
    <property type="entry name" value="rRNA_ssu_MeTfrase_G"/>
</dbReference>
<dbReference type="NCBIfam" id="TIGR00138">
    <property type="entry name" value="rsmG_gidB"/>
    <property type="match status" value="1"/>
</dbReference>
<dbReference type="GO" id="GO:0008168">
    <property type="term" value="F:methyltransferase activity"/>
    <property type="evidence" value="ECO:0007669"/>
    <property type="project" value="UniProtKB-KW"/>
</dbReference>
<dbReference type="GO" id="GO:0032259">
    <property type="term" value="P:methylation"/>
    <property type="evidence" value="ECO:0007669"/>
    <property type="project" value="UniProtKB-KW"/>
</dbReference>
<proteinExistence type="inferred from homology"/>
<keyword evidence="3 6" id="KW-0489">Methyltransferase</keyword>
<feature type="binding site" evidence="6">
    <location>
        <begin position="128"/>
        <end position="129"/>
    </location>
    <ligand>
        <name>S-adenosyl-L-methionine</name>
        <dbReference type="ChEBI" id="CHEBI:59789"/>
    </ligand>
</feature>
<evidence type="ECO:0000256" key="4">
    <source>
        <dbReference type="ARBA" id="ARBA00022679"/>
    </source>
</evidence>
<comment type="function">
    <text evidence="6">Specifically methylates the N7 position of guanine in position 535 of 16S rRNA.</text>
</comment>
<dbReference type="CDD" id="cd02440">
    <property type="entry name" value="AdoMet_MTases"/>
    <property type="match status" value="1"/>
</dbReference>
<reference evidence="8 9" key="1">
    <citation type="submission" date="2021-06" db="EMBL/GenBank/DDBJ databases">
        <title>Bacillus sp. RD4P76, an endophyte from a halophyte.</title>
        <authorList>
            <person name="Sun J.-Q."/>
        </authorList>
    </citation>
    <scope>NUCLEOTIDE SEQUENCE [LARGE SCALE GENOMIC DNA]</scope>
    <source>
        <strain evidence="8 9">JCM 17098</strain>
    </source>
</reference>
<dbReference type="PANTHER" id="PTHR31760">
    <property type="entry name" value="S-ADENOSYL-L-METHIONINE-DEPENDENT METHYLTRANSFERASES SUPERFAMILY PROTEIN"/>
    <property type="match status" value="1"/>
</dbReference>
<evidence type="ECO:0000313" key="9">
    <source>
        <dbReference type="Proteomes" id="UP000790580"/>
    </source>
</evidence>
<name>A0ABS6JV71_9BACI</name>
<feature type="region of interest" description="Disordered" evidence="7">
    <location>
        <begin position="214"/>
        <end position="238"/>
    </location>
</feature>
<accession>A0ABS6JV71</accession>
<dbReference type="EC" id="2.1.1.-" evidence="6"/>
<gene>
    <name evidence="6 8" type="primary">rsmG</name>
    <name evidence="8" type="ORF">KS407_12750</name>
</gene>
<dbReference type="EMBL" id="JAHQCR010000051">
    <property type="protein sequence ID" value="MBU9722305.1"/>
    <property type="molecule type" value="Genomic_DNA"/>
</dbReference>
<keyword evidence="2 6" id="KW-0698">rRNA processing</keyword>
<evidence type="ECO:0000256" key="5">
    <source>
        <dbReference type="ARBA" id="ARBA00022691"/>
    </source>
</evidence>
<comment type="similarity">
    <text evidence="6">Belongs to the methyltransferase superfamily. RNA methyltransferase RsmG family.</text>
</comment>
<evidence type="ECO:0000256" key="1">
    <source>
        <dbReference type="ARBA" id="ARBA00022490"/>
    </source>
</evidence>
<evidence type="ECO:0000256" key="7">
    <source>
        <dbReference type="SAM" id="MobiDB-lite"/>
    </source>
</evidence>
<evidence type="ECO:0000256" key="2">
    <source>
        <dbReference type="ARBA" id="ARBA00022552"/>
    </source>
</evidence>
<sequence length="238" mass="26972">MNQDQFREALLTKGFTLTDEQMNQFEKYYELLVDWNERMNLTSITDKEEVYLKHFYDSISVAFYHDFNKEFKLVDVGAGAGFPSIPLKICFPELHVTIVDSLNKRISFLNALAAELNLSNVSFYHERAENFGLLKEHREKYDIVLARAVARLPVLLELCLPLTKVGGRFIAMKAAGAQEELKDSNKALNLLGGVISSDSSFKLPGEESERAIIEIAKEKPTPKKYPRKAGTPNKQPLV</sequence>
<feature type="binding site" evidence="6">
    <location>
        <position position="147"/>
    </location>
    <ligand>
        <name>S-adenosyl-L-methionine</name>
        <dbReference type="ChEBI" id="CHEBI:59789"/>
    </ligand>
</feature>
<dbReference type="Gene3D" id="3.40.50.150">
    <property type="entry name" value="Vaccinia Virus protein VP39"/>
    <property type="match status" value="1"/>
</dbReference>